<protein>
    <recommendedName>
        <fullName evidence="8">SHSP domain-containing protein</fullName>
    </recommendedName>
</protein>
<evidence type="ECO:0000313" key="9">
    <source>
        <dbReference type="EMBL" id="GMN54046.1"/>
    </source>
</evidence>
<accession>A0AA88AWM0</accession>
<evidence type="ECO:0000256" key="7">
    <source>
        <dbReference type="SAM" id="Phobius"/>
    </source>
</evidence>
<evidence type="ECO:0000256" key="2">
    <source>
        <dbReference type="ARBA" id="ARBA00022475"/>
    </source>
</evidence>
<dbReference type="AlphaFoldDB" id="A0AA88AWM0"/>
<dbReference type="SUPFAM" id="SSF49764">
    <property type="entry name" value="HSP20-like chaperones"/>
    <property type="match status" value="1"/>
</dbReference>
<evidence type="ECO:0000259" key="8">
    <source>
        <dbReference type="PROSITE" id="PS01031"/>
    </source>
</evidence>
<keyword evidence="3" id="KW-0611">Plant defense</keyword>
<keyword evidence="7" id="KW-1133">Transmembrane helix</keyword>
<dbReference type="CDD" id="cd06464">
    <property type="entry name" value="ACD_sHsps-like"/>
    <property type="match status" value="1"/>
</dbReference>
<dbReference type="Gene3D" id="2.60.40.790">
    <property type="match status" value="1"/>
</dbReference>
<name>A0AA88AWM0_FICCA</name>
<keyword evidence="7" id="KW-0812">Transmembrane</keyword>
<evidence type="ECO:0000313" key="10">
    <source>
        <dbReference type="Proteomes" id="UP001187192"/>
    </source>
</evidence>
<sequence>MAACLKSSYEDFEPFCQWQRGQERDVLEVHLQGFKIEHLRVQLNNYGILTISGEQALQDSRISRFRKEIKVAKEYSADQIRAKFSSGILYIILPNVSIQSSSAPHDHSAKSAQIREENTTSATSCGPKSVRQTTSRLKDGMLRIEISTKMAVSIAIVFAAGIAVGGYLIWRW</sequence>
<dbReference type="Proteomes" id="UP001187192">
    <property type="component" value="Unassembled WGS sequence"/>
</dbReference>
<feature type="compositionally biased region" description="Polar residues" evidence="6">
    <location>
        <begin position="119"/>
        <end position="130"/>
    </location>
</feature>
<evidence type="ECO:0000256" key="1">
    <source>
        <dbReference type="ARBA" id="ARBA00004162"/>
    </source>
</evidence>
<comment type="caution">
    <text evidence="9">The sequence shown here is derived from an EMBL/GenBank/DDBJ whole genome shotgun (WGS) entry which is preliminary data.</text>
</comment>
<gene>
    <name evidence="9" type="ORF">TIFTF001_023178</name>
</gene>
<keyword evidence="7" id="KW-0472">Membrane</keyword>
<dbReference type="InterPro" id="IPR002068">
    <property type="entry name" value="A-crystallin/Hsp20_dom"/>
</dbReference>
<keyword evidence="10" id="KW-1185">Reference proteome</keyword>
<keyword evidence="2" id="KW-1003">Cell membrane</keyword>
<evidence type="ECO:0000256" key="4">
    <source>
        <dbReference type="PROSITE-ProRule" id="PRU00285"/>
    </source>
</evidence>
<evidence type="ECO:0000256" key="5">
    <source>
        <dbReference type="RuleBase" id="RU003616"/>
    </source>
</evidence>
<dbReference type="InterPro" id="IPR008978">
    <property type="entry name" value="HSP20-like_chaperone"/>
</dbReference>
<dbReference type="PANTHER" id="PTHR43670">
    <property type="entry name" value="HEAT SHOCK PROTEIN 26"/>
    <property type="match status" value="1"/>
</dbReference>
<dbReference type="GO" id="GO:0005886">
    <property type="term" value="C:plasma membrane"/>
    <property type="evidence" value="ECO:0007669"/>
    <property type="project" value="UniProtKB-SubCell"/>
</dbReference>
<feature type="transmembrane region" description="Helical" evidence="7">
    <location>
        <begin position="150"/>
        <end position="170"/>
    </location>
</feature>
<dbReference type="Pfam" id="PF00011">
    <property type="entry name" value="HSP20"/>
    <property type="match status" value="1"/>
</dbReference>
<feature type="domain" description="SHSP" evidence="8">
    <location>
        <begin position="6"/>
        <end position="117"/>
    </location>
</feature>
<organism evidence="9 10">
    <name type="scientific">Ficus carica</name>
    <name type="common">Common fig</name>
    <dbReference type="NCBI Taxonomy" id="3494"/>
    <lineage>
        <taxon>Eukaryota</taxon>
        <taxon>Viridiplantae</taxon>
        <taxon>Streptophyta</taxon>
        <taxon>Embryophyta</taxon>
        <taxon>Tracheophyta</taxon>
        <taxon>Spermatophyta</taxon>
        <taxon>Magnoliopsida</taxon>
        <taxon>eudicotyledons</taxon>
        <taxon>Gunneridae</taxon>
        <taxon>Pentapetalae</taxon>
        <taxon>rosids</taxon>
        <taxon>fabids</taxon>
        <taxon>Rosales</taxon>
        <taxon>Moraceae</taxon>
        <taxon>Ficeae</taxon>
        <taxon>Ficus</taxon>
    </lineage>
</organism>
<evidence type="ECO:0000256" key="3">
    <source>
        <dbReference type="ARBA" id="ARBA00022821"/>
    </source>
</evidence>
<dbReference type="GO" id="GO:0034605">
    <property type="term" value="P:cellular response to heat"/>
    <property type="evidence" value="ECO:0007669"/>
    <property type="project" value="TreeGrafter"/>
</dbReference>
<dbReference type="GO" id="GO:0006952">
    <property type="term" value="P:defense response"/>
    <property type="evidence" value="ECO:0007669"/>
    <property type="project" value="UniProtKB-KW"/>
</dbReference>
<proteinExistence type="inferred from homology"/>
<feature type="region of interest" description="Disordered" evidence="6">
    <location>
        <begin position="100"/>
        <end position="130"/>
    </location>
</feature>
<comment type="subcellular location">
    <subcellularLocation>
        <location evidence="1">Cell membrane</location>
        <topology evidence="1">Single-pass membrane protein</topology>
    </subcellularLocation>
</comment>
<comment type="similarity">
    <text evidence="4 5">Belongs to the small heat shock protein (HSP20) family.</text>
</comment>
<dbReference type="PANTHER" id="PTHR43670:SF118">
    <property type="entry name" value="HSP20_ALPHA CRYSTALLIN FAMILY PROTEIN"/>
    <property type="match status" value="1"/>
</dbReference>
<dbReference type="PROSITE" id="PS01031">
    <property type="entry name" value="SHSP"/>
    <property type="match status" value="1"/>
</dbReference>
<evidence type="ECO:0000256" key="6">
    <source>
        <dbReference type="SAM" id="MobiDB-lite"/>
    </source>
</evidence>
<feature type="compositionally biased region" description="Basic and acidic residues" evidence="6">
    <location>
        <begin position="104"/>
        <end position="118"/>
    </location>
</feature>
<reference evidence="9" key="1">
    <citation type="submission" date="2023-07" db="EMBL/GenBank/DDBJ databases">
        <title>draft genome sequence of fig (Ficus carica).</title>
        <authorList>
            <person name="Takahashi T."/>
            <person name="Nishimura K."/>
        </authorList>
    </citation>
    <scope>NUCLEOTIDE SEQUENCE</scope>
</reference>
<dbReference type="EMBL" id="BTGU01000049">
    <property type="protein sequence ID" value="GMN54046.1"/>
    <property type="molecule type" value="Genomic_DNA"/>
</dbReference>